<comment type="function">
    <text evidence="12">Required for the insertion and/or proper folding and/or complex formation of integral membrane proteins into the membrane. Involved in integration of membrane proteins that insert both dependently and independently of the Sec translocase complex, as well as at least some lipoproteins.</text>
</comment>
<keyword evidence="11 12" id="KW-0449">Lipoprotein</keyword>
<protein>
    <recommendedName>
        <fullName evidence="12">Membrane protein insertase YidC</fullName>
    </recommendedName>
    <alternativeName>
        <fullName evidence="12">Foldase YidC</fullName>
    </alternativeName>
    <alternativeName>
        <fullName evidence="12">Membrane integrase YidC</fullName>
    </alternativeName>
    <alternativeName>
        <fullName evidence="12">Membrane protein YidC</fullName>
    </alternativeName>
</protein>
<evidence type="ECO:0000256" key="6">
    <source>
        <dbReference type="ARBA" id="ARBA00022927"/>
    </source>
</evidence>
<organism evidence="16 17">
    <name type="scientific">Streptococcus moroccensis</name>
    <dbReference type="NCBI Taxonomy" id="1451356"/>
    <lineage>
        <taxon>Bacteria</taxon>
        <taxon>Bacillati</taxon>
        <taxon>Bacillota</taxon>
        <taxon>Bacilli</taxon>
        <taxon>Lactobacillales</taxon>
        <taxon>Streptococcaceae</taxon>
        <taxon>Streptococcus</taxon>
    </lineage>
</organism>
<accession>A0ABT9YQG3</accession>
<keyword evidence="10 12" id="KW-0143">Chaperone</keyword>
<keyword evidence="4 12" id="KW-0812">Transmembrane</keyword>
<feature type="compositionally biased region" description="Basic residues" evidence="13">
    <location>
        <begin position="298"/>
        <end position="310"/>
    </location>
</feature>
<evidence type="ECO:0000313" key="16">
    <source>
        <dbReference type="EMBL" id="MDQ0222233.1"/>
    </source>
</evidence>
<feature type="transmembrane region" description="Helical" evidence="12">
    <location>
        <begin position="177"/>
        <end position="197"/>
    </location>
</feature>
<comment type="subcellular location">
    <subcellularLocation>
        <location evidence="1 12">Cell membrane</location>
        <topology evidence="1 12">Multi-pass membrane protein</topology>
    </subcellularLocation>
</comment>
<dbReference type="NCBIfam" id="TIGR03592">
    <property type="entry name" value="yidC_oxa1_cterm"/>
    <property type="match status" value="1"/>
</dbReference>
<feature type="transmembrane region" description="Helical" evidence="12">
    <location>
        <begin position="58"/>
        <end position="84"/>
    </location>
</feature>
<evidence type="ECO:0000256" key="10">
    <source>
        <dbReference type="ARBA" id="ARBA00023186"/>
    </source>
</evidence>
<dbReference type="InterPro" id="IPR028055">
    <property type="entry name" value="YidC/Oxa/ALB_C"/>
</dbReference>
<evidence type="ECO:0000256" key="14">
    <source>
        <dbReference type="SAM" id="SignalP"/>
    </source>
</evidence>
<feature type="signal peptide" evidence="14">
    <location>
        <begin position="1"/>
        <end position="21"/>
    </location>
</feature>
<gene>
    <name evidence="12" type="primary">yidC</name>
    <name evidence="16" type="ORF">J2S23_000784</name>
</gene>
<dbReference type="EMBL" id="JAUSTM010000006">
    <property type="protein sequence ID" value="MDQ0222233.1"/>
    <property type="molecule type" value="Genomic_DNA"/>
</dbReference>
<dbReference type="Proteomes" id="UP001223079">
    <property type="component" value="Unassembled WGS sequence"/>
</dbReference>
<keyword evidence="8 12" id="KW-0472">Membrane</keyword>
<dbReference type="CDD" id="cd20070">
    <property type="entry name" value="5TM_YidC_Alb3"/>
    <property type="match status" value="1"/>
</dbReference>
<evidence type="ECO:0000256" key="4">
    <source>
        <dbReference type="ARBA" id="ARBA00022692"/>
    </source>
</evidence>
<dbReference type="HAMAP" id="MF_01811">
    <property type="entry name" value="YidC_type2"/>
    <property type="match status" value="1"/>
</dbReference>
<comment type="caution">
    <text evidence="16">The sequence shown here is derived from an EMBL/GenBank/DDBJ whole genome shotgun (WGS) entry which is preliminary data.</text>
</comment>
<proteinExistence type="inferred from homology"/>
<evidence type="ECO:0000256" key="2">
    <source>
        <dbReference type="ARBA" id="ARBA00022448"/>
    </source>
</evidence>
<evidence type="ECO:0000256" key="1">
    <source>
        <dbReference type="ARBA" id="ARBA00004651"/>
    </source>
</evidence>
<keyword evidence="9" id="KW-0564">Palmitate</keyword>
<evidence type="ECO:0000256" key="9">
    <source>
        <dbReference type="ARBA" id="ARBA00023139"/>
    </source>
</evidence>
<dbReference type="InterPro" id="IPR047196">
    <property type="entry name" value="YidC_ALB_C"/>
</dbReference>
<sequence>MKKKQLLRLLGLGLLAMVFLAGCVQNENGVPTGEGWVYNLLVAPMGQLITYFAKDQGFGYGIGIILTTLIVRAIIFPLGLYQAWKASSQAVRREHLKPILDPIQERLKNAKDQQEQLLIQQEMMAVQKENGLSMLGGMGCLPLLIQMPFFTAIFYAARYTPGVSEATFLGMDLGSPSIVLTVIVGLLYFLQSYLSMLAVDPDQRAQMKSMMYMSPLMIVFFSFTSPAGVTLYWLVGGIIQIVQQLIVNYIVRPYHKRKIAEEFEKNPPKARPSTASSYKKDVTPASNNQAVLPNKPKNTQKRNAGKQRSR</sequence>
<evidence type="ECO:0000256" key="5">
    <source>
        <dbReference type="ARBA" id="ARBA00022729"/>
    </source>
</evidence>
<keyword evidence="6 12" id="KW-0653">Protein transport</keyword>
<evidence type="ECO:0000256" key="3">
    <source>
        <dbReference type="ARBA" id="ARBA00022475"/>
    </source>
</evidence>
<evidence type="ECO:0000259" key="15">
    <source>
        <dbReference type="Pfam" id="PF02096"/>
    </source>
</evidence>
<feature type="region of interest" description="Disordered" evidence="13">
    <location>
        <begin position="262"/>
        <end position="310"/>
    </location>
</feature>
<dbReference type="InterPro" id="IPR001708">
    <property type="entry name" value="YidC/ALB3/OXA1/COX18"/>
</dbReference>
<feature type="transmembrane region" description="Helical" evidence="12">
    <location>
        <begin position="231"/>
        <end position="251"/>
    </location>
</feature>
<name>A0ABT9YQG3_9STRE</name>
<dbReference type="PROSITE" id="PS51257">
    <property type="entry name" value="PROKAR_LIPOPROTEIN"/>
    <property type="match status" value="1"/>
</dbReference>
<dbReference type="PANTHER" id="PTHR12428:SF65">
    <property type="entry name" value="CYTOCHROME C OXIDASE ASSEMBLY PROTEIN COX18, MITOCHONDRIAL"/>
    <property type="match status" value="1"/>
</dbReference>
<reference evidence="16 17" key="1">
    <citation type="submission" date="2023-07" db="EMBL/GenBank/DDBJ databases">
        <title>Genomic Encyclopedia of Type Strains, Phase IV (KMG-IV): sequencing the most valuable type-strain genomes for metagenomic binning, comparative biology and taxonomic classification.</title>
        <authorList>
            <person name="Goeker M."/>
        </authorList>
    </citation>
    <scope>NUCLEOTIDE SEQUENCE [LARGE SCALE GENOMIC DNA]</scope>
    <source>
        <strain evidence="16 17">DSM 105143</strain>
    </source>
</reference>
<dbReference type="InterPro" id="IPR023060">
    <property type="entry name" value="YidC/YidC1/YidC2_Firmicutes"/>
</dbReference>
<evidence type="ECO:0000313" key="17">
    <source>
        <dbReference type="Proteomes" id="UP001223079"/>
    </source>
</evidence>
<feature type="transmembrane region" description="Helical" evidence="12">
    <location>
        <begin position="132"/>
        <end position="157"/>
    </location>
</feature>
<comment type="similarity">
    <text evidence="12">Belongs to the OXA1/ALB3/YidC family. Type 2 subfamily.</text>
</comment>
<keyword evidence="3 12" id="KW-1003">Cell membrane</keyword>
<evidence type="ECO:0000256" key="11">
    <source>
        <dbReference type="ARBA" id="ARBA00023288"/>
    </source>
</evidence>
<feature type="chain" id="PRO_5045881325" description="Membrane protein insertase YidC" evidence="14">
    <location>
        <begin position="22"/>
        <end position="310"/>
    </location>
</feature>
<keyword evidence="17" id="KW-1185">Reference proteome</keyword>
<evidence type="ECO:0000256" key="8">
    <source>
        <dbReference type="ARBA" id="ARBA00023136"/>
    </source>
</evidence>
<evidence type="ECO:0000256" key="13">
    <source>
        <dbReference type="SAM" id="MobiDB-lite"/>
    </source>
</evidence>
<keyword evidence="7 12" id="KW-1133">Transmembrane helix</keyword>
<dbReference type="Pfam" id="PF02096">
    <property type="entry name" value="60KD_IMP"/>
    <property type="match status" value="1"/>
</dbReference>
<dbReference type="PANTHER" id="PTHR12428">
    <property type="entry name" value="OXA1"/>
    <property type="match status" value="1"/>
</dbReference>
<dbReference type="NCBIfam" id="NF002687">
    <property type="entry name" value="PRK02463.1"/>
    <property type="match status" value="1"/>
</dbReference>
<keyword evidence="5 12" id="KW-0732">Signal</keyword>
<evidence type="ECO:0000256" key="7">
    <source>
        <dbReference type="ARBA" id="ARBA00022989"/>
    </source>
</evidence>
<evidence type="ECO:0000256" key="12">
    <source>
        <dbReference type="HAMAP-Rule" id="MF_01811"/>
    </source>
</evidence>
<keyword evidence="2 12" id="KW-0813">Transport</keyword>
<feature type="domain" description="Membrane insertase YidC/Oxa/ALB C-terminal" evidence="15">
    <location>
        <begin position="60"/>
        <end position="248"/>
    </location>
</feature>